<name>A0A6J4U2A2_9ACTN</name>
<proteinExistence type="predicted"/>
<reference evidence="1" key="1">
    <citation type="submission" date="2020-02" db="EMBL/GenBank/DDBJ databases">
        <authorList>
            <person name="Meier V. D."/>
        </authorList>
    </citation>
    <scope>NUCLEOTIDE SEQUENCE</scope>
    <source>
        <strain evidence="1">AVDCRST_MAG79</strain>
    </source>
</reference>
<gene>
    <name evidence="1" type="ORF">AVDCRST_MAG79-1649</name>
</gene>
<accession>A0A6J4U2A2</accession>
<dbReference type="AlphaFoldDB" id="A0A6J4U2A2"/>
<evidence type="ECO:0000313" key="1">
    <source>
        <dbReference type="EMBL" id="CAA9538792.1"/>
    </source>
</evidence>
<organism evidence="1">
    <name type="scientific">uncultured Thermoleophilia bacterium</name>
    <dbReference type="NCBI Taxonomy" id="1497501"/>
    <lineage>
        <taxon>Bacteria</taxon>
        <taxon>Bacillati</taxon>
        <taxon>Actinomycetota</taxon>
        <taxon>Thermoleophilia</taxon>
        <taxon>environmental samples</taxon>
    </lineage>
</organism>
<protein>
    <submittedName>
        <fullName evidence="1">Uncharacterized protein</fullName>
    </submittedName>
</protein>
<dbReference type="EMBL" id="CADCWC010000247">
    <property type="protein sequence ID" value="CAA9538792.1"/>
    <property type="molecule type" value="Genomic_DNA"/>
</dbReference>
<sequence length="204" mass="23044">MFDPIRNRFRFRCPATERPVDAPLSSFRLVERLPGPGHPAVHRVVFACPACGDDHASLVPEDELDCGAVRPGPEHVFVNLQTGRSEPLADEFADTAQRELRRGNWPWTFYCAPEHQVRPGYPSRLRLLSPTPDRSLVGVAVHCSTCAAVSINLVSYRHLDQPFFHDPVVRYVDGSFDGPLASLERFRDELWSSRFDEERTDFGA</sequence>